<feature type="region of interest" description="Disordered" evidence="1">
    <location>
        <begin position="1"/>
        <end position="64"/>
    </location>
</feature>
<gene>
    <name evidence="2" type="ORF">ACAOBT_LOCUS6670</name>
</gene>
<proteinExistence type="predicted"/>
<keyword evidence="3" id="KW-1185">Reference proteome</keyword>
<dbReference type="Proteomes" id="UP001152888">
    <property type="component" value="Unassembled WGS sequence"/>
</dbReference>
<evidence type="ECO:0000313" key="2">
    <source>
        <dbReference type="EMBL" id="CAH1966098.1"/>
    </source>
</evidence>
<organism evidence="2 3">
    <name type="scientific">Acanthoscelides obtectus</name>
    <name type="common">Bean weevil</name>
    <name type="synonym">Bruchus obtectus</name>
    <dbReference type="NCBI Taxonomy" id="200917"/>
    <lineage>
        <taxon>Eukaryota</taxon>
        <taxon>Metazoa</taxon>
        <taxon>Ecdysozoa</taxon>
        <taxon>Arthropoda</taxon>
        <taxon>Hexapoda</taxon>
        <taxon>Insecta</taxon>
        <taxon>Pterygota</taxon>
        <taxon>Neoptera</taxon>
        <taxon>Endopterygota</taxon>
        <taxon>Coleoptera</taxon>
        <taxon>Polyphaga</taxon>
        <taxon>Cucujiformia</taxon>
        <taxon>Chrysomeloidea</taxon>
        <taxon>Chrysomelidae</taxon>
        <taxon>Bruchinae</taxon>
        <taxon>Bruchini</taxon>
        <taxon>Acanthoscelides</taxon>
    </lineage>
</organism>
<evidence type="ECO:0000313" key="3">
    <source>
        <dbReference type="Proteomes" id="UP001152888"/>
    </source>
</evidence>
<dbReference type="AlphaFoldDB" id="A0A9P0K7Z5"/>
<dbReference type="EMBL" id="CAKOFQ010006730">
    <property type="protein sequence ID" value="CAH1966098.1"/>
    <property type="molecule type" value="Genomic_DNA"/>
</dbReference>
<name>A0A9P0K7Z5_ACAOB</name>
<protein>
    <submittedName>
        <fullName evidence="2">Uncharacterized protein</fullName>
    </submittedName>
</protein>
<comment type="caution">
    <text evidence="2">The sequence shown here is derived from an EMBL/GenBank/DDBJ whole genome shotgun (WGS) entry which is preliminary data.</text>
</comment>
<evidence type="ECO:0000256" key="1">
    <source>
        <dbReference type="SAM" id="MobiDB-lite"/>
    </source>
</evidence>
<accession>A0A9P0K7Z5</accession>
<feature type="compositionally biased region" description="Polar residues" evidence="1">
    <location>
        <begin position="27"/>
        <end position="64"/>
    </location>
</feature>
<reference evidence="2" key="1">
    <citation type="submission" date="2022-03" db="EMBL/GenBank/DDBJ databases">
        <authorList>
            <person name="Sayadi A."/>
        </authorList>
    </citation>
    <scope>NUCLEOTIDE SEQUENCE</scope>
</reference>
<feature type="compositionally biased region" description="Basic and acidic residues" evidence="1">
    <location>
        <begin position="9"/>
        <end position="26"/>
    </location>
</feature>
<sequence>MVEQNTGYNRERHNENLINRNGREQNRNGSIIVQAQVHNNASNTEAPFNRPKTPTSALHSNNTKEQVDEIVENIKYLKLESLSKIKQIILNDTDQTDNEFY</sequence>